<dbReference type="AlphaFoldDB" id="A0A919J7Z5"/>
<dbReference type="Pfam" id="PF18029">
    <property type="entry name" value="Glyoxalase_6"/>
    <property type="match status" value="1"/>
</dbReference>
<keyword evidence="3" id="KW-1185">Reference proteome</keyword>
<proteinExistence type="predicted"/>
<dbReference type="InterPro" id="IPR029068">
    <property type="entry name" value="Glyas_Bleomycin-R_OHBP_Dase"/>
</dbReference>
<dbReference type="InterPro" id="IPR052164">
    <property type="entry name" value="Anthracycline_SecMetBiosynth"/>
</dbReference>
<gene>
    <name evidence="2" type="ORF">Afe05nite_40860</name>
</gene>
<reference evidence="2" key="1">
    <citation type="submission" date="2021-01" db="EMBL/GenBank/DDBJ databases">
        <title>Whole genome shotgun sequence of Actinoplanes ferrugineus NBRC 15555.</title>
        <authorList>
            <person name="Komaki H."/>
            <person name="Tamura T."/>
        </authorList>
    </citation>
    <scope>NUCLEOTIDE SEQUENCE</scope>
    <source>
        <strain evidence="2">NBRC 15555</strain>
    </source>
</reference>
<evidence type="ECO:0000259" key="1">
    <source>
        <dbReference type="PROSITE" id="PS51819"/>
    </source>
</evidence>
<evidence type="ECO:0000313" key="2">
    <source>
        <dbReference type="EMBL" id="GIE12246.1"/>
    </source>
</evidence>
<dbReference type="Proteomes" id="UP000598174">
    <property type="component" value="Unassembled WGS sequence"/>
</dbReference>
<dbReference type="Gene3D" id="3.10.180.10">
    <property type="entry name" value="2,3-Dihydroxybiphenyl 1,2-Dioxygenase, domain 1"/>
    <property type="match status" value="2"/>
</dbReference>
<organism evidence="2 3">
    <name type="scientific">Paractinoplanes ferrugineus</name>
    <dbReference type="NCBI Taxonomy" id="113564"/>
    <lineage>
        <taxon>Bacteria</taxon>
        <taxon>Bacillati</taxon>
        <taxon>Actinomycetota</taxon>
        <taxon>Actinomycetes</taxon>
        <taxon>Micromonosporales</taxon>
        <taxon>Micromonosporaceae</taxon>
        <taxon>Paractinoplanes</taxon>
    </lineage>
</organism>
<dbReference type="PANTHER" id="PTHR33993:SF14">
    <property type="entry name" value="GB|AAF24581.1"/>
    <property type="match status" value="1"/>
</dbReference>
<dbReference type="InterPro" id="IPR041581">
    <property type="entry name" value="Glyoxalase_6"/>
</dbReference>
<dbReference type="PANTHER" id="PTHR33993">
    <property type="entry name" value="GLYOXALASE-RELATED"/>
    <property type="match status" value="1"/>
</dbReference>
<dbReference type="EMBL" id="BOMM01000038">
    <property type="protein sequence ID" value="GIE12246.1"/>
    <property type="molecule type" value="Genomic_DNA"/>
</dbReference>
<feature type="domain" description="VOC" evidence="1">
    <location>
        <begin position="127"/>
        <end position="233"/>
    </location>
</feature>
<dbReference type="InterPro" id="IPR037523">
    <property type="entry name" value="VOC_core"/>
</dbReference>
<sequence>MRIRGFAPSTPCWAELSTPDPSRTAGFYADLFGWAIDGDQFRLEGRAVAGIVPSRPDQPTGWLTYLAAPDLDYTIRCVEAAYGHVLIRPEERPGGRRAVVADSSGAIFGLWQAAGFAGAQLRGEPGTMAWSDLLTDNASRATAFYGSVFGWSLTHEFGSGEWLTEARDSVAGLIPGRYDVRWQPSFQVADCPELVAHVARLGGRVTAGPVEMGLGRYAEIIDPAGTQFAITAPLPRPVELAVAYNDIIGLELTYGG</sequence>
<dbReference type="CDD" id="cd07247">
    <property type="entry name" value="SgaA_N_like"/>
    <property type="match status" value="1"/>
</dbReference>
<comment type="caution">
    <text evidence="2">The sequence shown here is derived from an EMBL/GenBank/DDBJ whole genome shotgun (WGS) entry which is preliminary data.</text>
</comment>
<evidence type="ECO:0000313" key="3">
    <source>
        <dbReference type="Proteomes" id="UP000598174"/>
    </source>
</evidence>
<protein>
    <recommendedName>
        <fullName evidence="1">VOC domain-containing protein</fullName>
    </recommendedName>
</protein>
<dbReference type="PROSITE" id="PS51819">
    <property type="entry name" value="VOC"/>
    <property type="match status" value="1"/>
</dbReference>
<accession>A0A919J7Z5</accession>
<dbReference type="SUPFAM" id="SSF54593">
    <property type="entry name" value="Glyoxalase/Bleomycin resistance protein/Dihydroxybiphenyl dioxygenase"/>
    <property type="match status" value="2"/>
</dbReference>
<name>A0A919J7Z5_9ACTN</name>